<reference evidence="4" key="1">
    <citation type="submission" date="2018-03" db="EMBL/GenBank/DDBJ databases">
        <authorList>
            <person name="Sun L."/>
            <person name="Liu H."/>
            <person name="Chen W."/>
            <person name="Huang K."/>
            <person name="Liu W."/>
            <person name="Gao X."/>
        </authorList>
    </citation>
    <scope>NUCLEOTIDE SEQUENCE [LARGE SCALE GENOMIC DNA]</scope>
    <source>
        <strain evidence="4">SH9</strain>
    </source>
</reference>
<evidence type="ECO:0000313" key="3">
    <source>
        <dbReference type="EMBL" id="PSC04049.1"/>
    </source>
</evidence>
<accession>A0A2T1HRB5</accession>
<sequence>MDTGGSLMSQPWLPWTPWLWPFAFSAPMEPKGIESRWATPNVVVTETQSVRLRRFGAPEASAEPILIVAPYAIHGAGIVDFAEGHSLVATLMAAGLPGLYVLERRSATPEMRFQTIDDSLADLNVAVDDVGGRAQLVGVCQGGWLSLAYAARFPRKAASLVLAGAPVDTDAGPSGLVQATRAASPEALQGLASGGDGLISGLRMLAFFESAQIQEEDVGSILQDPETRLGDAYAEWNKATLDLPGRYWLQSAEWLFRENRLARDAFAALGRTIRLKDVTCPLFILAGADDPIAPPAQAFAARKLVGTPAAHVHKALAPCAHLSLFLGAQTLRTEWAEIALFLGAGKAAKPGVSPPSGSGGSPSGRRSVRPARKYARE</sequence>
<dbReference type="Gene3D" id="3.40.50.1820">
    <property type="entry name" value="alpha/beta hydrolase"/>
    <property type="match status" value="1"/>
</dbReference>
<feature type="compositionally biased region" description="Basic residues" evidence="1">
    <location>
        <begin position="366"/>
        <end position="377"/>
    </location>
</feature>
<evidence type="ECO:0000313" key="4">
    <source>
        <dbReference type="Proteomes" id="UP000239772"/>
    </source>
</evidence>
<proteinExistence type="predicted"/>
<evidence type="ECO:0000259" key="2">
    <source>
        <dbReference type="Pfam" id="PF06850"/>
    </source>
</evidence>
<dbReference type="Proteomes" id="UP000239772">
    <property type="component" value="Unassembled WGS sequence"/>
</dbReference>
<dbReference type="Pfam" id="PF06850">
    <property type="entry name" value="PHB_depo_C"/>
    <property type="match status" value="1"/>
</dbReference>
<dbReference type="InterPro" id="IPR009656">
    <property type="entry name" value="PHB_depo_C"/>
</dbReference>
<protein>
    <recommendedName>
        <fullName evidence="2">PHB de-polymerase C-terminal domain-containing protein</fullName>
    </recommendedName>
</protein>
<dbReference type="AlphaFoldDB" id="A0A2T1HRB5"/>
<evidence type="ECO:0000256" key="1">
    <source>
        <dbReference type="SAM" id="MobiDB-lite"/>
    </source>
</evidence>
<keyword evidence="4" id="KW-1185">Reference proteome</keyword>
<dbReference type="Pfam" id="PF11339">
    <property type="entry name" value="DUF3141"/>
    <property type="match status" value="1"/>
</dbReference>
<dbReference type="EMBL" id="PVZS01000017">
    <property type="protein sequence ID" value="PSC04049.1"/>
    <property type="molecule type" value="Genomic_DNA"/>
</dbReference>
<dbReference type="InterPro" id="IPR051321">
    <property type="entry name" value="PHA/PHB_synthase"/>
</dbReference>
<dbReference type="SUPFAM" id="SSF53474">
    <property type="entry name" value="alpha/beta-Hydrolases"/>
    <property type="match status" value="1"/>
</dbReference>
<dbReference type="InterPro" id="IPR024501">
    <property type="entry name" value="DUF3141"/>
</dbReference>
<organism evidence="3 4">
    <name type="scientific">Alsobacter soli</name>
    <dbReference type="NCBI Taxonomy" id="2109933"/>
    <lineage>
        <taxon>Bacteria</taxon>
        <taxon>Pseudomonadati</taxon>
        <taxon>Pseudomonadota</taxon>
        <taxon>Alphaproteobacteria</taxon>
        <taxon>Hyphomicrobiales</taxon>
        <taxon>Alsobacteraceae</taxon>
        <taxon>Alsobacter</taxon>
    </lineage>
</organism>
<dbReference type="PANTHER" id="PTHR36837:SF2">
    <property type="entry name" value="POLY(3-HYDROXYALKANOATE) POLYMERASE SUBUNIT PHAC"/>
    <property type="match status" value="1"/>
</dbReference>
<dbReference type="InterPro" id="IPR029058">
    <property type="entry name" value="AB_hydrolase_fold"/>
</dbReference>
<feature type="region of interest" description="Disordered" evidence="1">
    <location>
        <begin position="347"/>
        <end position="377"/>
    </location>
</feature>
<comment type="caution">
    <text evidence="3">The sequence shown here is derived from an EMBL/GenBank/DDBJ whole genome shotgun (WGS) entry which is preliminary data.</text>
</comment>
<name>A0A2T1HRB5_9HYPH</name>
<feature type="domain" description="PHB de-polymerase C-terminal" evidence="2">
    <location>
        <begin position="232"/>
        <end position="328"/>
    </location>
</feature>
<dbReference type="PANTHER" id="PTHR36837">
    <property type="entry name" value="POLY(3-HYDROXYALKANOATE) POLYMERASE SUBUNIT PHAC"/>
    <property type="match status" value="1"/>
</dbReference>
<gene>
    <name evidence="3" type="ORF">SLNSH_15680</name>
</gene>